<accession>A0A921DQK3</accession>
<dbReference type="PANTHER" id="PTHR10093">
    <property type="entry name" value="IRON-SULFUR CLUSTER ASSEMBLY ENZYME NIFU HOMOLOG"/>
    <property type="match status" value="1"/>
</dbReference>
<feature type="binding site" evidence="10">
    <location>
        <position position="35"/>
    </location>
    <ligand>
        <name>Fe cation</name>
        <dbReference type="ChEBI" id="CHEBI:24875"/>
    </ligand>
</feature>
<dbReference type="GO" id="GO:0005506">
    <property type="term" value="F:iron ion binding"/>
    <property type="evidence" value="ECO:0007669"/>
    <property type="project" value="InterPro"/>
</dbReference>
<evidence type="ECO:0000256" key="7">
    <source>
        <dbReference type="ARBA" id="ARBA00023231"/>
    </source>
</evidence>
<keyword evidence="4 10" id="KW-0479">Metal-binding</keyword>
<gene>
    <name evidence="14" type="primary">nifU</name>
    <name evidence="14" type="ORF">K8W16_02790</name>
</gene>
<feature type="binding site" evidence="10">
    <location>
        <position position="136"/>
    </location>
    <ligand>
        <name>[2Fe-2S] cluster</name>
        <dbReference type="ChEBI" id="CHEBI:190135"/>
    </ligand>
</feature>
<evidence type="ECO:0000256" key="5">
    <source>
        <dbReference type="ARBA" id="ARBA00023004"/>
    </source>
</evidence>
<dbReference type="CDD" id="cd19947">
    <property type="entry name" value="NifU_Fer2_BFD-like"/>
    <property type="match status" value="1"/>
</dbReference>
<organism evidence="14 15">
    <name type="scientific">Mailhella massiliensis</name>
    <dbReference type="NCBI Taxonomy" id="1903261"/>
    <lineage>
        <taxon>Bacteria</taxon>
        <taxon>Pseudomonadati</taxon>
        <taxon>Thermodesulfobacteriota</taxon>
        <taxon>Desulfovibrionia</taxon>
        <taxon>Desulfovibrionales</taxon>
        <taxon>Desulfovibrionaceae</taxon>
        <taxon>Mailhella</taxon>
    </lineage>
</organism>
<feature type="domain" description="NIF system FeS cluster assembly NifU N-terminal" evidence="12">
    <location>
        <begin position="3"/>
        <end position="122"/>
    </location>
</feature>
<dbReference type="SUPFAM" id="SSF117916">
    <property type="entry name" value="Fe-S cluster assembly (FSCA) domain-like"/>
    <property type="match status" value="1"/>
</dbReference>
<comment type="cofactor">
    <cofactor evidence="10">
        <name>[2Fe-2S] cluster</name>
        <dbReference type="ChEBI" id="CHEBI:190135"/>
    </cofactor>
    <text evidence="10">Binds 1 [2Fe-2S] cluster per subunit.</text>
</comment>
<dbReference type="Pfam" id="PF01106">
    <property type="entry name" value="NifU"/>
    <property type="match status" value="1"/>
</dbReference>
<evidence type="ECO:0000256" key="2">
    <source>
        <dbReference type="ARBA" id="ARBA00015278"/>
    </source>
</evidence>
<comment type="caution">
    <text evidence="14">The sequence shown here is derived from an EMBL/GenBank/DDBJ whole genome shotgun (WGS) entry which is preliminary data.</text>
</comment>
<comment type="cofactor">
    <cofactor evidence="10">
        <name>Fe cation</name>
        <dbReference type="ChEBI" id="CHEBI:24875"/>
    </cofactor>
    <text evidence="10">Binds 1 Fe cation per subunit.</text>
</comment>
<dbReference type="InterPro" id="IPR041854">
    <property type="entry name" value="BFD-like_2Fe2S-bd_dom_sf"/>
</dbReference>
<protein>
    <recommendedName>
        <fullName evidence="2 9">Nitrogen fixation protein NifU</fullName>
    </recommendedName>
</protein>
<proteinExistence type="inferred from homology"/>
<dbReference type="InterPro" id="IPR016217">
    <property type="entry name" value="N_fixation_NifU"/>
</dbReference>
<dbReference type="Pfam" id="PF01592">
    <property type="entry name" value="NifU_N"/>
    <property type="match status" value="1"/>
</dbReference>
<reference evidence="14" key="2">
    <citation type="submission" date="2021-09" db="EMBL/GenBank/DDBJ databases">
        <authorList>
            <person name="Gilroy R."/>
        </authorList>
    </citation>
    <scope>NUCLEOTIDE SEQUENCE</scope>
    <source>
        <strain evidence="14">ChiGjej2B2-19336</strain>
    </source>
</reference>
<sequence length="278" mass="30121">MWEYTETVRDHFLHPRNAGVLEDANVIGEAGSLACGDALKLMLKVSDQGIIEDAKFQTFGCASAIASSSALTELIKGKHMDEAAKLTNREIAEYLGGLPKEKMHCSVMGEEALEDAIRHWKGLPSKAQAEEGRLVCKCFGVTDLQIIKVAKENNLTTVEEVTDFIKAGGACGSCKDDIQSILDKLHSLEKPLQEIRPVPRMTNVQRMQKVMTIINEDIAPRLALDGGSIELVDVDGTTVVVALRGACSGCSASQLTLKNLVEKTLREQVDSAINVVEA</sequence>
<evidence type="ECO:0000256" key="10">
    <source>
        <dbReference type="PIRSR" id="PIRSR000375-1"/>
    </source>
</evidence>
<evidence type="ECO:0000313" key="14">
    <source>
        <dbReference type="EMBL" id="HJD96559.1"/>
    </source>
</evidence>
<evidence type="ECO:0000256" key="4">
    <source>
        <dbReference type="ARBA" id="ARBA00022723"/>
    </source>
</evidence>
<dbReference type="Proteomes" id="UP000698963">
    <property type="component" value="Unassembled WGS sequence"/>
</dbReference>
<dbReference type="EMBL" id="DYZA01000051">
    <property type="protein sequence ID" value="HJD96559.1"/>
    <property type="molecule type" value="Genomic_DNA"/>
</dbReference>
<dbReference type="InterPro" id="IPR002871">
    <property type="entry name" value="NIF_FeS_clus_asmbl_NifU_N"/>
</dbReference>
<comment type="function">
    <text evidence="9">May be involved in the formation or repair of [Fe-S] clusters present in iron-sulfur proteins.</text>
</comment>
<feature type="domain" description="NIF system FeS cluster assembly NifU C-terminal" evidence="11">
    <location>
        <begin position="211"/>
        <end position="276"/>
    </location>
</feature>
<evidence type="ECO:0000256" key="1">
    <source>
        <dbReference type="ARBA" id="ARBA00006420"/>
    </source>
</evidence>
<keyword evidence="7 9" id="KW-0535">Nitrogen fixation</keyword>
<evidence type="ECO:0000256" key="9">
    <source>
        <dbReference type="PIRNR" id="PIRNR000375"/>
    </source>
</evidence>
<feature type="binding site" evidence="10">
    <location>
        <position position="171"/>
    </location>
    <ligand>
        <name>[2Fe-2S] cluster</name>
        <dbReference type="ChEBI" id="CHEBI:190135"/>
    </ligand>
</feature>
<evidence type="ECO:0000256" key="8">
    <source>
        <dbReference type="ARBA" id="ARBA00034078"/>
    </source>
</evidence>
<comment type="cofactor">
    <cofactor evidence="8">
        <name>[2Fe-2S] cluster</name>
        <dbReference type="ChEBI" id="CHEBI:190135"/>
    </cofactor>
</comment>
<evidence type="ECO:0000259" key="12">
    <source>
        <dbReference type="Pfam" id="PF01592"/>
    </source>
</evidence>
<dbReference type="Pfam" id="PF04324">
    <property type="entry name" value="Fer2_BFD"/>
    <property type="match status" value="1"/>
</dbReference>
<evidence type="ECO:0000256" key="3">
    <source>
        <dbReference type="ARBA" id="ARBA00022714"/>
    </source>
</evidence>
<dbReference type="Gene3D" id="3.90.1010.10">
    <property type="match status" value="1"/>
</dbReference>
<feature type="binding site" evidence="10">
    <location>
        <position position="61"/>
    </location>
    <ligand>
        <name>Fe cation</name>
        <dbReference type="ChEBI" id="CHEBI:24875"/>
    </ligand>
</feature>
<dbReference type="CDD" id="cd06664">
    <property type="entry name" value="IscU_like"/>
    <property type="match status" value="1"/>
</dbReference>
<feature type="domain" description="BFD-like [2Fe-2S]-binding" evidence="13">
    <location>
        <begin position="134"/>
        <end position="183"/>
    </location>
</feature>
<dbReference type="InterPro" id="IPR010238">
    <property type="entry name" value="NIF_FeS_clus_asmbl_NifU"/>
</dbReference>
<dbReference type="InterPro" id="IPR034904">
    <property type="entry name" value="FSCA_dom_sf"/>
</dbReference>
<dbReference type="RefSeq" id="WP_304120957.1">
    <property type="nucleotide sequence ID" value="NZ_DYZA01000051.1"/>
</dbReference>
<dbReference type="PIRSF" id="PIRSF000375">
    <property type="entry name" value="NifU"/>
    <property type="match status" value="1"/>
</dbReference>
<keyword evidence="6 10" id="KW-0411">Iron-sulfur</keyword>
<dbReference type="Gene3D" id="1.10.10.1100">
    <property type="entry name" value="BFD-like [2Fe-2S]-binding domain"/>
    <property type="match status" value="1"/>
</dbReference>
<dbReference type="Gene3D" id="3.30.300.130">
    <property type="entry name" value="Fe-S cluster assembly (FSCA)"/>
    <property type="match status" value="1"/>
</dbReference>
<dbReference type="InterPro" id="IPR001075">
    <property type="entry name" value="NIF_FeS_clus_asmbl_NifU_C"/>
</dbReference>
<dbReference type="AlphaFoldDB" id="A0A921DQK3"/>
<name>A0A921DQK3_9BACT</name>
<dbReference type="SUPFAM" id="SSF82649">
    <property type="entry name" value="SufE/NifU"/>
    <property type="match status" value="1"/>
</dbReference>
<comment type="similarity">
    <text evidence="1 9">Belongs to the NifU family.</text>
</comment>
<dbReference type="NCBIfam" id="TIGR02000">
    <property type="entry name" value="NifU_proper"/>
    <property type="match status" value="1"/>
</dbReference>
<dbReference type="GO" id="GO:0016226">
    <property type="term" value="P:iron-sulfur cluster assembly"/>
    <property type="evidence" value="ECO:0007669"/>
    <property type="project" value="InterPro"/>
</dbReference>
<evidence type="ECO:0000313" key="15">
    <source>
        <dbReference type="Proteomes" id="UP000698963"/>
    </source>
</evidence>
<keyword evidence="5 10" id="KW-0408">Iron</keyword>
<evidence type="ECO:0000259" key="13">
    <source>
        <dbReference type="Pfam" id="PF04324"/>
    </source>
</evidence>
<evidence type="ECO:0000259" key="11">
    <source>
        <dbReference type="Pfam" id="PF01106"/>
    </source>
</evidence>
<dbReference type="GO" id="GO:0051537">
    <property type="term" value="F:2 iron, 2 sulfur cluster binding"/>
    <property type="evidence" value="ECO:0007669"/>
    <property type="project" value="UniProtKB-KW"/>
</dbReference>
<feature type="binding site" evidence="10">
    <location>
        <position position="105"/>
    </location>
    <ligand>
        <name>Fe cation</name>
        <dbReference type="ChEBI" id="CHEBI:24875"/>
    </ligand>
</feature>
<feature type="binding site" evidence="10">
    <location>
        <position position="138"/>
    </location>
    <ligand>
        <name>[2Fe-2S] cluster</name>
        <dbReference type="ChEBI" id="CHEBI:190135"/>
    </ligand>
</feature>
<feature type="binding site" evidence="10">
    <location>
        <position position="174"/>
    </location>
    <ligand>
        <name>[2Fe-2S] cluster</name>
        <dbReference type="ChEBI" id="CHEBI:190135"/>
    </ligand>
</feature>
<reference evidence="14" key="1">
    <citation type="journal article" date="2021" name="PeerJ">
        <title>Extensive microbial diversity within the chicken gut microbiome revealed by metagenomics and culture.</title>
        <authorList>
            <person name="Gilroy R."/>
            <person name="Ravi A."/>
            <person name="Getino M."/>
            <person name="Pursley I."/>
            <person name="Horton D.L."/>
            <person name="Alikhan N.F."/>
            <person name="Baker D."/>
            <person name="Gharbi K."/>
            <person name="Hall N."/>
            <person name="Watson M."/>
            <person name="Adriaenssens E.M."/>
            <person name="Foster-Nyarko E."/>
            <person name="Jarju S."/>
            <person name="Secka A."/>
            <person name="Antonio M."/>
            <person name="Oren A."/>
            <person name="Chaudhuri R.R."/>
            <person name="La Ragione R."/>
            <person name="Hildebrand F."/>
            <person name="Pallen M.J."/>
        </authorList>
    </citation>
    <scope>NUCLEOTIDE SEQUENCE</scope>
    <source>
        <strain evidence="14">ChiGjej2B2-19336</strain>
    </source>
</reference>
<keyword evidence="3 10" id="KW-0001">2Fe-2S</keyword>
<evidence type="ECO:0000256" key="6">
    <source>
        <dbReference type="ARBA" id="ARBA00023014"/>
    </source>
</evidence>
<dbReference type="InterPro" id="IPR007419">
    <property type="entry name" value="BFD-like_2Fe2S-bd_dom"/>
</dbReference>